<evidence type="ECO:0000313" key="3">
    <source>
        <dbReference type="Proteomes" id="UP000295361"/>
    </source>
</evidence>
<dbReference type="InParanoid" id="A0A4R6QS13"/>
<name>A0A4R6QS13_9BURK</name>
<dbReference type="AlphaFoldDB" id="A0A4R6QS13"/>
<accession>A0A4R6QS13</accession>
<gene>
    <name evidence="2" type="ORF">DES47_101468</name>
</gene>
<protein>
    <recommendedName>
        <fullName evidence="4">Tetratricopeptide repeat protein</fullName>
    </recommendedName>
</protein>
<dbReference type="EMBL" id="SNXS01000001">
    <property type="protein sequence ID" value="TDP74410.1"/>
    <property type="molecule type" value="Genomic_DNA"/>
</dbReference>
<evidence type="ECO:0000256" key="1">
    <source>
        <dbReference type="SAM" id="SignalP"/>
    </source>
</evidence>
<feature type="signal peptide" evidence="1">
    <location>
        <begin position="1"/>
        <end position="20"/>
    </location>
</feature>
<evidence type="ECO:0008006" key="4">
    <source>
        <dbReference type="Google" id="ProtNLM"/>
    </source>
</evidence>
<dbReference type="OrthoDB" id="8875254at2"/>
<dbReference type="RefSeq" id="WP_133699037.1">
    <property type="nucleotide sequence ID" value="NZ_SNXS01000001.1"/>
</dbReference>
<sequence length="417" mass="44089">MKLKAVAAAAIGAVAFCFGAAPDGGLGFAAAAAQGQSVRPEVGKPLQAAAALIKSGKYKDALAKLREVEAVGGRTGNENYMLESMRVAAASGAGDADTMVRSFEVMKSSGNVAAAEQLRIMESIAGTYLRNNENGKALNWAQRYFKEGGNSATMKQVLQNAQFLTGDMASTIRDVSEEINADEKAGRTPSADKLNLLLNAAMRAKDGNAEAMALEKLLAYYPKKEYWADVLGRVQRKSTFSDRFALDVYRLQLATGNMKSANDYMEMSQLAVQAGSAAEGKEVVDKGFAAGVLGAGAEGERHKRLRDLMVKRLAESKAGEAEAEAQAKAAKDGNALANLGLGVAYNGQAAKGAKLIEEGIAKGSLKRPEDAKLHLGLAHMLAGDVSKAQQTWRSVRGNDGAADLARLWVIQSRSAKR</sequence>
<reference evidence="2 3" key="1">
    <citation type="submission" date="2019-03" db="EMBL/GenBank/DDBJ databases">
        <title>Genomic Encyclopedia of Type Strains, Phase IV (KMG-IV): sequencing the most valuable type-strain genomes for metagenomic binning, comparative biology and taxonomic classification.</title>
        <authorList>
            <person name="Goeker M."/>
        </authorList>
    </citation>
    <scope>NUCLEOTIDE SEQUENCE [LARGE SCALE GENOMIC DNA]</scope>
    <source>
        <strain evidence="2 3">DSM 16998</strain>
    </source>
</reference>
<organism evidence="2 3">
    <name type="scientific">Roseateles toxinivorans</name>
    <dbReference type="NCBI Taxonomy" id="270368"/>
    <lineage>
        <taxon>Bacteria</taxon>
        <taxon>Pseudomonadati</taxon>
        <taxon>Pseudomonadota</taxon>
        <taxon>Betaproteobacteria</taxon>
        <taxon>Burkholderiales</taxon>
        <taxon>Sphaerotilaceae</taxon>
        <taxon>Roseateles</taxon>
    </lineage>
</organism>
<feature type="chain" id="PRO_5020991768" description="Tetratricopeptide repeat protein" evidence="1">
    <location>
        <begin position="21"/>
        <end position="417"/>
    </location>
</feature>
<evidence type="ECO:0000313" key="2">
    <source>
        <dbReference type="EMBL" id="TDP74410.1"/>
    </source>
</evidence>
<keyword evidence="1" id="KW-0732">Signal</keyword>
<dbReference type="Proteomes" id="UP000295361">
    <property type="component" value="Unassembled WGS sequence"/>
</dbReference>
<keyword evidence="3" id="KW-1185">Reference proteome</keyword>
<proteinExistence type="predicted"/>
<comment type="caution">
    <text evidence="2">The sequence shown here is derived from an EMBL/GenBank/DDBJ whole genome shotgun (WGS) entry which is preliminary data.</text>
</comment>